<comment type="subcellular location">
    <subcellularLocation>
        <location evidence="1">Cytoplasm</location>
    </subcellularLocation>
</comment>
<evidence type="ECO:0000259" key="7">
    <source>
        <dbReference type="Pfam" id="PF02562"/>
    </source>
</evidence>
<evidence type="ECO:0000256" key="5">
    <source>
        <dbReference type="ARBA" id="ARBA00022840"/>
    </source>
</evidence>
<evidence type="ECO:0000313" key="8">
    <source>
        <dbReference type="EMBL" id="SUZ53374.1"/>
    </source>
</evidence>
<feature type="domain" description="PhoH-like protein" evidence="7">
    <location>
        <begin position="107"/>
        <end position="310"/>
    </location>
</feature>
<protein>
    <recommendedName>
        <fullName evidence="6">PhoH-like protein</fullName>
    </recommendedName>
</protein>
<dbReference type="FunFam" id="3.40.50.300:FF:000013">
    <property type="entry name" value="PhoH family ATPase"/>
    <property type="match status" value="1"/>
</dbReference>
<name>A0A381NH01_9ZZZZ</name>
<sequence>MEKIIELKSMELADILGIGDGHIKLIESSVPVSITARGELLTIKGKKSDINHAAAILGEMRGTFTSKGTLLSNDVDNLIKLYKSGEIDLKSNLDIMDVIYYGRKGAIGPRTKGQSIYLESVINNDIVFGIGPAGTGKTFLSMAFALSSLERKEVERIILCRPAVEAGENLGFLPGDLKEKVDPYLSPLYDALDAMLPKNKLAALIENKSIEIVPLAYMRGRTLDNAFMILDEAQNSTIMQMKMFLTRLGIGSKAIINGDVTQIDLDANKHSGLIQATKILNNVSGIGFTYFDDSDIVRHPLVRKIIGAYDTIDKKNGIK</sequence>
<evidence type="ECO:0000256" key="4">
    <source>
        <dbReference type="ARBA" id="ARBA00022741"/>
    </source>
</evidence>
<keyword evidence="5" id="KW-0067">ATP-binding</keyword>
<dbReference type="PANTHER" id="PTHR30473">
    <property type="entry name" value="PROTEIN PHOH"/>
    <property type="match status" value="1"/>
</dbReference>
<accession>A0A381NH01</accession>
<dbReference type="PANTHER" id="PTHR30473:SF1">
    <property type="entry name" value="PHOH-LIKE PROTEIN"/>
    <property type="match status" value="1"/>
</dbReference>
<comment type="similarity">
    <text evidence="2">Belongs to the PhoH family.</text>
</comment>
<dbReference type="EMBL" id="UINC01000329">
    <property type="protein sequence ID" value="SUZ53374.1"/>
    <property type="molecule type" value="Genomic_DNA"/>
</dbReference>
<evidence type="ECO:0000256" key="6">
    <source>
        <dbReference type="ARBA" id="ARBA00039970"/>
    </source>
</evidence>
<dbReference type="SUPFAM" id="SSF52540">
    <property type="entry name" value="P-loop containing nucleoside triphosphate hydrolases"/>
    <property type="match status" value="1"/>
</dbReference>
<dbReference type="Gene3D" id="3.40.50.300">
    <property type="entry name" value="P-loop containing nucleotide triphosphate hydrolases"/>
    <property type="match status" value="1"/>
</dbReference>
<gene>
    <name evidence="8" type="ORF">METZ01_LOCUS6228</name>
</gene>
<dbReference type="InterPro" id="IPR027417">
    <property type="entry name" value="P-loop_NTPase"/>
</dbReference>
<dbReference type="GO" id="GO:0005524">
    <property type="term" value="F:ATP binding"/>
    <property type="evidence" value="ECO:0007669"/>
    <property type="project" value="UniProtKB-KW"/>
</dbReference>
<dbReference type="InterPro" id="IPR051451">
    <property type="entry name" value="PhoH2-like"/>
</dbReference>
<dbReference type="InterPro" id="IPR003714">
    <property type="entry name" value="PhoH"/>
</dbReference>
<reference evidence="8" key="1">
    <citation type="submission" date="2018-05" db="EMBL/GenBank/DDBJ databases">
        <authorList>
            <person name="Lanie J.A."/>
            <person name="Ng W.-L."/>
            <person name="Kazmierczak K.M."/>
            <person name="Andrzejewski T.M."/>
            <person name="Davidsen T.M."/>
            <person name="Wayne K.J."/>
            <person name="Tettelin H."/>
            <person name="Glass J.I."/>
            <person name="Rusch D."/>
            <person name="Podicherti R."/>
            <person name="Tsui H.-C.T."/>
            <person name="Winkler M.E."/>
        </authorList>
    </citation>
    <scope>NUCLEOTIDE SEQUENCE</scope>
</reference>
<evidence type="ECO:0000256" key="3">
    <source>
        <dbReference type="ARBA" id="ARBA00022490"/>
    </source>
</evidence>
<organism evidence="8">
    <name type="scientific">marine metagenome</name>
    <dbReference type="NCBI Taxonomy" id="408172"/>
    <lineage>
        <taxon>unclassified sequences</taxon>
        <taxon>metagenomes</taxon>
        <taxon>ecological metagenomes</taxon>
    </lineage>
</organism>
<dbReference type="Pfam" id="PF02562">
    <property type="entry name" value="PhoH"/>
    <property type="match status" value="1"/>
</dbReference>
<evidence type="ECO:0000256" key="1">
    <source>
        <dbReference type="ARBA" id="ARBA00004496"/>
    </source>
</evidence>
<proteinExistence type="inferred from homology"/>
<dbReference type="GO" id="GO:0005829">
    <property type="term" value="C:cytosol"/>
    <property type="evidence" value="ECO:0007669"/>
    <property type="project" value="TreeGrafter"/>
</dbReference>
<evidence type="ECO:0000256" key="2">
    <source>
        <dbReference type="ARBA" id="ARBA00010393"/>
    </source>
</evidence>
<dbReference type="AlphaFoldDB" id="A0A381NH01"/>
<keyword evidence="3" id="KW-0963">Cytoplasm</keyword>
<keyword evidence="4" id="KW-0547">Nucleotide-binding</keyword>